<dbReference type="InterPro" id="IPR021916">
    <property type="entry name" value="DUF3527"/>
</dbReference>
<keyword evidence="2" id="KW-1185">Reference proteome</keyword>
<organism evidence="2 3">
    <name type="scientific">Ziziphus jujuba</name>
    <name type="common">Chinese jujube</name>
    <name type="synonym">Ziziphus sativa</name>
    <dbReference type="NCBI Taxonomy" id="326968"/>
    <lineage>
        <taxon>Eukaryota</taxon>
        <taxon>Viridiplantae</taxon>
        <taxon>Streptophyta</taxon>
        <taxon>Embryophyta</taxon>
        <taxon>Tracheophyta</taxon>
        <taxon>Spermatophyta</taxon>
        <taxon>Magnoliopsida</taxon>
        <taxon>eudicotyledons</taxon>
        <taxon>Gunneridae</taxon>
        <taxon>Pentapetalae</taxon>
        <taxon>rosids</taxon>
        <taxon>fabids</taxon>
        <taxon>Rosales</taxon>
        <taxon>Rhamnaceae</taxon>
        <taxon>Paliureae</taxon>
        <taxon>Ziziphus</taxon>
    </lineage>
</organism>
<name>A0A6P4B4T0_ZIZJJ</name>
<dbReference type="RefSeq" id="XP_015897052.2">
    <property type="nucleotide sequence ID" value="XM_016041566.4"/>
</dbReference>
<feature type="region of interest" description="Disordered" evidence="1">
    <location>
        <begin position="1"/>
        <end position="52"/>
    </location>
</feature>
<feature type="region of interest" description="Disordered" evidence="1">
    <location>
        <begin position="250"/>
        <end position="275"/>
    </location>
</feature>
<evidence type="ECO:0000313" key="2">
    <source>
        <dbReference type="Proteomes" id="UP001652623"/>
    </source>
</evidence>
<feature type="compositionally biased region" description="Low complexity" evidence="1">
    <location>
        <begin position="133"/>
        <end position="152"/>
    </location>
</feature>
<dbReference type="Proteomes" id="UP001652623">
    <property type="component" value="Chromosome 6"/>
</dbReference>
<dbReference type="PANTHER" id="PTHR31390:SF12">
    <property type="entry name" value="PUTATIVE (DUF3527)-RELATED"/>
    <property type="match status" value="1"/>
</dbReference>
<dbReference type="RefSeq" id="XP_015897051.2">
    <property type="nucleotide sequence ID" value="XM_016041565.4"/>
</dbReference>
<protein>
    <submittedName>
        <fullName evidence="3 4">Uncharacterized protein LOC107430695</fullName>
    </submittedName>
</protein>
<evidence type="ECO:0000256" key="1">
    <source>
        <dbReference type="SAM" id="MobiDB-lite"/>
    </source>
</evidence>
<dbReference type="PANTHER" id="PTHR31390">
    <property type="entry name" value="EXPRESSED PROTEIN"/>
    <property type="match status" value="1"/>
</dbReference>
<dbReference type="GeneID" id="107430695"/>
<feature type="compositionally biased region" description="Polar residues" evidence="1">
    <location>
        <begin position="1"/>
        <end position="30"/>
    </location>
</feature>
<evidence type="ECO:0000313" key="3">
    <source>
        <dbReference type="RefSeq" id="XP_015897051.2"/>
    </source>
</evidence>
<reference evidence="3 4" key="1">
    <citation type="submission" date="2025-05" db="UniProtKB">
        <authorList>
            <consortium name="RefSeq"/>
        </authorList>
    </citation>
    <scope>IDENTIFICATION</scope>
    <source>
        <tissue evidence="3 4">Seedling</tissue>
    </source>
</reference>
<feature type="region of interest" description="Disordered" evidence="1">
    <location>
        <begin position="289"/>
        <end position="316"/>
    </location>
</feature>
<feature type="region of interest" description="Disordered" evidence="1">
    <location>
        <begin position="124"/>
        <end position="197"/>
    </location>
</feature>
<feature type="region of interest" description="Disordered" evidence="1">
    <location>
        <begin position="569"/>
        <end position="598"/>
    </location>
</feature>
<dbReference type="Pfam" id="PF12043">
    <property type="entry name" value="DUF3527"/>
    <property type="match status" value="2"/>
</dbReference>
<evidence type="ECO:0000313" key="4">
    <source>
        <dbReference type="RefSeq" id="XP_015897052.2"/>
    </source>
</evidence>
<sequence>MGFSSELKNSSKQQNDSNTEKTTVASTHANQVLKHQDRLKLKNHVGPSHSNLHYEFTRDAAKKSSGNQHRQNRKGSADKHVELVKHMSNLPGYLQHDDRGENLQEKAFNVGVLDWAQLEKWKTKHKYPTQRDSTLASCSTSNSSLNRSTGLSASSSAVQIERQRLNKQHSSHCSSLVSSRKDKLSSQHSAQHARFQDLENASKNTIIGEKISQSFKSFGKGHSGVIHEREKTIDVDQKITPQMRNVSEKFKTCGASPGPKESINSSDGKAKNTKGGLVEKNIKRKTREQFVSKSEALASKQESGDISLGEEEKSTGSFETKKIVENLHEPETDAAHQHHSGRKNAFALIPKKFPQKGSAEVLQISQHSRIVDKNDTKSNKNKFSDGFSTEENNSARLCSEIPHSCPLLYVESNATSDAMPNRLINHRSMELSSVASQPFQFSDKSQDLIYEGKCTERSKLDIRLRSLSFVDTSKTLGQETYEMAVGKGRNPSPLRRLSFSLGRMGRSFSFKEGSAVPQLNSTHVSVKSGPVNSSASDCVDFPNREKANGHNRARSSPLRRLLDPILKHKEAHRRNHSEAVLPPKGSLINSSSSVPVQPSQDMKHEASWVQALLHLTIKNGLPLFKFEVDNNSNILATTMKNLSSSGKDGSGQIYTFYFVNEIKRKNSGWINQGSRGKNSDFVYNIVGKMKVSNSSFSDTCGQDSSHCLVRECVLVGVELKQADQESPKLKPNRELAAAVVKIPSKNTIHDNQQSDENLMEKGYEKCLPEDQCSYNLGEHEHSNSTTVILPSGDHSTPNKGEPSPLLDRWKSGGLCDCGGWDVGCKLRVLSKRNKCSKISKTFKASPTSDCLELFVQGEAQQDRPIFSLVPLKEGIYKIEFNASITHLQAFFICIVAMSSQKPSDLSDATNMSEAKAFKEPDLDGNDIVHAKVPAKYATNPPLSPVGRV</sequence>
<proteinExistence type="predicted"/>
<accession>A0A6P4B4T0</accession>
<gene>
    <name evidence="3 4" type="primary">LOC107430695</name>
</gene>